<evidence type="ECO:0000259" key="7">
    <source>
        <dbReference type="PROSITE" id="PS50850"/>
    </source>
</evidence>
<keyword evidence="3 6" id="KW-0812">Transmembrane</keyword>
<proteinExistence type="inferred from homology"/>
<dbReference type="PANTHER" id="PTHR48022">
    <property type="entry name" value="PLASTIDIC GLUCOSE TRANSPORTER 4"/>
    <property type="match status" value="1"/>
</dbReference>
<dbReference type="Gene3D" id="1.20.1250.20">
    <property type="entry name" value="MFS general substrate transporter like domains"/>
    <property type="match status" value="1"/>
</dbReference>
<evidence type="ECO:0000256" key="3">
    <source>
        <dbReference type="ARBA" id="ARBA00022692"/>
    </source>
</evidence>
<evidence type="ECO:0000256" key="6">
    <source>
        <dbReference type="SAM" id="Phobius"/>
    </source>
</evidence>
<keyword evidence="4 6" id="KW-1133">Transmembrane helix</keyword>
<evidence type="ECO:0000256" key="1">
    <source>
        <dbReference type="ARBA" id="ARBA00004141"/>
    </source>
</evidence>
<feature type="transmembrane region" description="Helical" evidence="6">
    <location>
        <begin position="171"/>
        <end position="193"/>
    </location>
</feature>
<dbReference type="InterPro" id="IPR020846">
    <property type="entry name" value="MFS_dom"/>
</dbReference>
<name>A0A1A6ABI8_9TREE</name>
<evidence type="ECO:0000256" key="4">
    <source>
        <dbReference type="ARBA" id="ARBA00022989"/>
    </source>
</evidence>
<feature type="transmembrane region" description="Helical" evidence="6">
    <location>
        <begin position="419"/>
        <end position="439"/>
    </location>
</feature>
<feature type="domain" description="Major facilitator superfamily (MFS) profile" evidence="7">
    <location>
        <begin position="15"/>
        <end position="443"/>
    </location>
</feature>
<keyword evidence="5 6" id="KW-0472">Membrane</keyword>
<organism evidence="8">
    <name type="scientific">Kwoniella dejecticola CBS 10117</name>
    <dbReference type="NCBI Taxonomy" id="1296121"/>
    <lineage>
        <taxon>Eukaryota</taxon>
        <taxon>Fungi</taxon>
        <taxon>Dikarya</taxon>
        <taxon>Basidiomycota</taxon>
        <taxon>Agaricomycotina</taxon>
        <taxon>Tremellomycetes</taxon>
        <taxon>Tremellales</taxon>
        <taxon>Cryptococcaceae</taxon>
        <taxon>Kwoniella</taxon>
    </lineage>
</organism>
<dbReference type="STRING" id="1296121.A0A1A6ABI8"/>
<feature type="transmembrane region" description="Helical" evidence="6">
    <location>
        <begin position="58"/>
        <end position="75"/>
    </location>
</feature>
<dbReference type="OrthoDB" id="2544694at2759"/>
<feature type="transmembrane region" description="Helical" evidence="6">
    <location>
        <begin position="297"/>
        <end position="318"/>
    </location>
</feature>
<dbReference type="InterPro" id="IPR005828">
    <property type="entry name" value="MFS_sugar_transport-like"/>
</dbReference>
<feature type="transmembrane region" description="Helical" evidence="6">
    <location>
        <begin position="264"/>
        <end position="285"/>
    </location>
</feature>
<dbReference type="GO" id="GO:0005351">
    <property type="term" value="F:carbohydrate:proton symporter activity"/>
    <property type="evidence" value="ECO:0007669"/>
    <property type="project" value="TreeGrafter"/>
</dbReference>
<dbReference type="Pfam" id="PF00083">
    <property type="entry name" value="Sugar_tr"/>
    <property type="match status" value="1"/>
</dbReference>
<gene>
    <name evidence="8" type="ORF">I303_01627</name>
</gene>
<feature type="transmembrane region" description="Helical" evidence="6">
    <location>
        <begin position="325"/>
        <end position="345"/>
    </location>
</feature>
<dbReference type="FunFam" id="1.20.1250.20:FF:000419">
    <property type="entry name" value="Monosaccharide transporter, putative"/>
    <property type="match status" value="1"/>
</dbReference>
<comment type="similarity">
    <text evidence="2">Belongs to the major facilitator superfamily. Sugar transporter (TC 2.A.1.1) family.</text>
</comment>
<feature type="transmembrane region" description="Helical" evidence="6">
    <location>
        <begin position="82"/>
        <end position="102"/>
    </location>
</feature>
<evidence type="ECO:0000256" key="5">
    <source>
        <dbReference type="ARBA" id="ARBA00023136"/>
    </source>
</evidence>
<sequence>MPYLGLRGTKLLVAISATAGVGFCLFGIDNAALGGVISSGPFERKYNLDPTGQGAITGSYEIGCFFGALAFAIFGERFSRRIVLLFCCIPLMVGTVLQVASYGTAQLAVGRVIAGLAMGGITTTLPIWQNETSPAHLRGTLVCASLSMLIVGQLIAYWTAYGLLDRYDTDFTWRLMFSLQGMAGIIMAGLLWVMPESPRWLLSHSQPEAARRVLSALLDLPTDAAKVSQQINEISKANELERESAKGWSDLLRKGDDQGEKRRMLTVSHVVLVCQAFSGSTILSYQDAVGLTPHISTLLSGYLQIWFLIASFATWWLIEHAGRRNLFLITAFGMAVVMFIMGGLIKVGSKGAGIGATVMVFLYQAFPSYLFALLRTDLVIPEFKLMSFPKLSLAVALQWLFDFVLLMVTPIGIANIGYGMFLLFGAFNLTFIPFVYFYCPETAGVPLESIDAFYLPGLDPIKESARIRKDLKFKLKLKLQSGTMTSGLADTSLAVISQVKIGSDNEVNADVLAGAEKAQLERPIARESTI</sequence>
<feature type="transmembrane region" description="Helical" evidence="6">
    <location>
        <begin position="393"/>
        <end position="413"/>
    </location>
</feature>
<dbReference type="PROSITE" id="PS50850">
    <property type="entry name" value="MFS"/>
    <property type="match status" value="1"/>
</dbReference>
<evidence type="ECO:0000256" key="2">
    <source>
        <dbReference type="ARBA" id="ARBA00010992"/>
    </source>
</evidence>
<dbReference type="InterPro" id="IPR050360">
    <property type="entry name" value="MFS_Sugar_Transporters"/>
</dbReference>
<feature type="transmembrane region" description="Helical" evidence="6">
    <location>
        <begin position="108"/>
        <end position="128"/>
    </location>
</feature>
<feature type="transmembrane region" description="Helical" evidence="6">
    <location>
        <begin position="351"/>
        <end position="372"/>
    </location>
</feature>
<dbReference type="InterPro" id="IPR036259">
    <property type="entry name" value="MFS_trans_sf"/>
</dbReference>
<accession>A0A1A6ABI8</accession>
<dbReference type="AlphaFoldDB" id="A0A1A6ABI8"/>
<protein>
    <submittedName>
        <fullName evidence="8">Monosaccharide transporter</fullName>
    </submittedName>
</protein>
<reference evidence="8" key="1">
    <citation type="submission" date="2013-07" db="EMBL/GenBank/DDBJ databases">
        <title>The Genome Sequence of Cryptococcus dejecticola CBS10117.</title>
        <authorList>
            <consortium name="The Broad Institute Genome Sequencing Platform"/>
            <person name="Cuomo C."/>
            <person name="Litvintseva A."/>
            <person name="Chen Y."/>
            <person name="Heitman J."/>
            <person name="Sun S."/>
            <person name="Springer D."/>
            <person name="Dromer F."/>
            <person name="Young S.K."/>
            <person name="Zeng Q."/>
            <person name="Gargeya S."/>
            <person name="Fitzgerald M."/>
            <person name="Abouelleil A."/>
            <person name="Alvarado L."/>
            <person name="Berlin A.M."/>
            <person name="Chapman S.B."/>
            <person name="Dewar J."/>
            <person name="Goldberg J."/>
            <person name="Griggs A."/>
            <person name="Gujja S."/>
            <person name="Hansen M."/>
            <person name="Howarth C."/>
            <person name="Imamovic A."/>
            <person name="Larimer J."/>
            <person name="McCowan C."/>
            <person name="Murphy C."/>
            <person name="Pearson M."/>
            <person name="Priest M."/>
            <person name="Roberts A."/>
            <person name="Saif S."/>
            <person name="Shea T."/>
            <person name="Sykes S."/>
            <person name="Wortman J."/>
            <person name="Nusbaum C."/>
            <person name="Birren B."/>
        </authorList>
    </citation>
    <scope>NUCLEOTIDE SEQUENCE [LARGE SCALE GENOMIC DNA]</scope>
    <source>
        <strain evidence="8">CBS 10117</strain>
    </source>
</reference>
<evidence type="ECO:0000313" key="8">
    <source>
        <dbReference type="EMBL" id="OBR87425.1"/>
    </source>
</evidence>
<dbReference type="GO" id="GO:0016020">
    <property type="term" value="C:membrane"/>
    <property type="evidence" value="ECO:0007669"/>
    <property type="project" value="UniProtKB-SubCell"/>
</dbReference>
<dbReference type="SUPFAM" id="SSF103473">
    <property type="entry name" value="MFS general substrate transporter"/>
    <property type="match status" value="1"/>
</dbReference>
<dbReference type="EMBL" id="KI894028">
    <property type="protein sequence ID" value="OBR87425.1"/>
    <property type="molecule type" value="Genomic_DNA"/>
</dbReference>
<feature type="transmembrane region" description="Helical" evidence="6">
    <location>
        <begin position="140"/>
        <end position="159"/>
    </location>
</feature>
<dbReference type="PANTHER" id="PTHR48022:SF28">
    <property type="entry name" value="MAJOR FACILITATOR SUPERFAMILY (MFS) PROFILE DOMAIN-CONTAINING PROTEIN-RELATED"/>
    <property type="match status" value="1"/>
</dbReference>
<comment type="subcellular location">
    <subcellularLocation>
        <location evidence="1">Membrane</location>
        <topology evidence="1">Multi-pass membrane protein</topology>
    </subcellularLocation>
</comment>
<dbReference type="VEuPathDB" id="FungiDB:I303_01627"/>